<comment type="caution">
    <text evidence="2">The sequence shown here is derived from an EMBL/GenBank/DDBJ whole genome shotgun (WGS) entry which is preliminary data.</text>
</comment>
<gene>
    <name evidence="2" type="ORF">ACI2I3_06505</name>
</gene>
<dbReference type="EMBL" id="JBJDPD010000008">
    <property type="protein sequence ID" value="MFK4000984.1"/>
    <property type="molecule type" value="Genomic_DNA"/>
</dbReference>
<feature type="region of interest" description="Disordered" evidence="1">
    <location>
        <begin position="1"/>
        <end position="24"/>
    </location>
</feature>
<evidence type="ECO:0000313" key="2">
    <source>
        <dbReference type="EMBL" id="MFK4000984.1"/>
    </source>
</evidence>
<proteinExistence type="predicted"/>
<evidence type="ECO:0000313" key="3">
    <source>
        <dbReference type="Proteomes" id="UP001620234"/>
    </source>
</evidence>
<protein>
    <submittedName>
        <fullName evidence="2">Uncharacterized protein</fullName>
    </submittedName>
</protein>
<name>A0ABW8LAQ6_9GAMM</name>
<organism evidence="2 3">
    <name type="scientific">Psychrobacter namhaensis</name>
    <dbReference type="NCBI Taxonomy" id="292734"/>
    <lineage>
        <taxon>Bacteria</taxon>
        <taxon>Pseudomonadati</taxon>
        <taxon>Pseudomonadota</taxon>
        <taxon>Gammaproteobacteria</taxon>
        <taxon>Moraxellales</taxon>
        <taxon>Moraxellaceae</taxon>
        <taxon>Psychrobacter</taxon>
    </lineage>
</organism>
<accession>A0ABW8LAQ6</accession>
<feature type="compositionally biased region" description="Basic residues" evidence="1">
    <location>
        <begin position="1"/>
        <end position="11"/>
    </location>
</feature>
<keyword evidence="3" id="KW-1185">Reference proteome</keyword>
<sequence length="55" mass="6130">MTSSLKSKRKKLSWDSASNGKDRSMSVLNKCGTQACAARVGRVWLSTLFIMMKFS</sequence>
<reference evidence="2 3" key="1">
    <citation type="submission" date="2024-11" db="EMBL/GenBank/DDBJ databases">
        <title>The Natural Products Discovery Center: Release of the First 8490 Sequenced Strains for Exploring Actinobacteria Biosynthetic Diversity.</title>
        <authorList>
            <person name="Kalkreuter E."/>
            <person name="Kautsar S.A."/>
            <person name="Yang D."/>
            <person name="Bader C.D."/>
            <person name="Teijaro C.N."/>
            <person name="Fluegel L."/>
            <person name="Davis C.M."/>
            <person name="Simpson J.R."/>
            <person name="Lauterbach L."/>
            <person name="Steele A.D."/>
            <person name="Gui C."/>
            <person name="Meng S."/>
            <person name="Li G."/>
            <person name="Viehrig K."/>
            <person name="Ye F."/>
            <person name="Su P."/>
            <person name="Kiefer A.F."/>
            <person name="Nichols A."/>
            <person name="Cepeda A.J."/>
            <person name="Yan W."/>
            <person name="Fan B."/>
            <person name="Jiang Y."/>
            <person name="Adhikari A."/>
            <person name="Zheng C.-J."/>
            <person name="Schuster L."/>
            <person name="Cowan T.M."/>
            <person name="Smanski M.J."/>
            <person name="Chevrette M.G."/>
            <person name="De Carvalho L.P.S."/>
            <person name="Shen B."/>
        </authorList>
    </citation>
    <scope>NUCLEOTIDE SEQUENCE [LARGE SCALE GENOMIC DNA]</scope>
    <source>
        <strain evidence="2 3">NPDC077433</strain>
    </source>
</reference>
<evidence type="ECO:0000256" key="1">
    <source>
        <dbReference type="SAM" id="MobiDB-lite"/>
    </source>
</evidence>
<dbReference type="RefSeq" id="WP_404672088.1">
    <property type="nucleotide sequence ID" value="NZ_JBJDPD010000008.1"/>
</dbReference>
<dbReference type="Proteomes" id="UP001620234">
    <property type="component" value="Unassembled WGS sequence"/>
</dbReference>